<reference evidence="1" key="1">
    <citation type="journal article" date="2015" name="Nature">
        <title>Complex archaea that bridge the gap between prokaryotes and eukaryotes.</title>
        <authorList>
            <person name="Spang A."/>
            <person name="Saw J.H."/>
            <person name="Jorgensen S.L."/>
            <person name="Zaremba-Niedzwiedzka K."/>
            <person name="Martijn J."/>
            <person name="Lind A.E."/>
            <person name="van Eijk R."/>
            <person name="Schleper C."/>
            <person name="Guy L."/>
            <person name="Ettema T.J."/>
        </authorList>
    </citation>
    <scope>NUCLEOTIDE SEQUENCE</scope>
</reference>
<sequence>MDFVKLTELNCKEIKVSTIIWYPEVFEELCYYPYPNHPNGCCNTIKCRTLNVPSFGIINDRGEYSHYYLVYLEFDFKKYKELRKIENPDFFNSENRLKCLIYWQNSLKKIIKDYLEWLYILNPPFYVLGCGSGFKLSFQKQVASMEAVMINVFSTLKLNKINFEIKPKNRIILCNLLCSKKEIIFKTMLNRYLKN</sequence>
<gene>
    <name evidence="1" type="ORF">LCGC14_1416030</name>
</gene>
<dbReference type="EMBL" id="LAZR01009391">
    <property type="protein sequence ID" value="KKM72884.1"/>
    <property type="molecule type" value="Genomic_DNA"/>
</dbReference>
<name>A0A0F9JST7_9ZZZZ</name>
<comment type="caution">
    <text evidence="1">The sequence shown here is derived from an EMBL/GenBank/DDBJ whole genome shotgun (WGS) entry which is preliminary data.</text>
</comment>
<proteinExistence type="predicted"/>
<evidence type="ECO:0000313" key="1">
    <source>
        <dbReference type="EMBL" id="KKM72884.1"/>
    </source>
</evidence>
<dbReference type="AlphaFoldDB" id="A0A0F9JST7"/>
<organism evidence="1">
    <name type="scientific">marine sediment metagenome</name>
    <dbReference type="NCBI Taxonomy" id="412755"/>
    <lineage>
        <taxon>unclassified sequences</taxon>
        <taxon>metagenomes</taxon>
        <taxon>ecological metagenomes</taxon>
    </lineage>
</organism>
<accession>A0A0F9JST7</accession>
<protein>
    <submittedName>
        <fullName evidence="1">Uncharacterized protein</fullName>
    </submittedName>
</protein>